<keyword evidence="4" id="KW-0648">Protein biosynthesis</keyword>
<reference evidence="8" key="1">
    <citation type="submission" date="2019-04" db="EMBL/GenBank/DDBJ databases">
        <title>Evolution of Biomass-Degrading Anaerobic Consortia Revealed by Metagenomics.</title>
        <authorList>
            <person name="Peng X."/>
        </authorList>
    </citation>
    <scope>NUCLEOTIDE SEQUENCE</scope>
    <source>
        <strain evidence="8">SIG66</strain>
    </source>
</reference>
<dbReference type="Gene3D" id="3.30.70.1660">
    <property type="match status" value="1"/>
</dbReference>
<evidence type="ECO:0000256" key="1">
    <source>
        <dbReference type="ARBA" id="ARBA00002986"/>
    </source>
</evidence>
<dbReference type="GO" id="GO:0005737">
    <property type="term" value="C:cytoplasm"/>
    <property type="evidence" value="ECO:0007669"/>
    <property type="project" value="UniProtKB-ARBA"/>
</dbReference>
<gene>
    <name evidence="8" type="ORF">E7027_00725</name>
</gene>
<dbReference type="SUPFAM" id="SSF75620">
    <property type="entry name" value="Release factor"/>
    <property type="match status" value="1"/>
</dbReference>
<evidence type="ECO:0000259" key="7">
    <source>
        <dbReference type="PROSITE" id="PS00745"/>
    </source>
</evidence>
<protein>
    <recommendedName>
        <fullName evidence="5">Peptide chain release factor 1</fullName>
    </recommendedName>
</protein>
<feature type="coiled-coil region" evidence="6">
    <location>
        <begin position="69"/>
        <end position="96"/>
    </location>
</feature>
<evidence type="ECO:0000256" key="5">
    <source>
        <dbReference type="NCBIfam" id="TIGR00019"/>
    </source>
</evidence>
<proteinExistence type="inferred from homology"/>
<dbReference type="PANTHER" id="PTHR43804:SF7">
    <property type="entry name" value="LD18447P"/>
    <property type="match status" value="1"/>
</dbReference>
<dbReference type="InterPro" id="IPR045853">
    <property type="entry name" value="Pep_chain_release_fac_I_sf"/>
</dbReference>
<dbReference type="InterPro" id="IPR000352">
    <property type="entry name" value="Pep_chain_release_fac_I"/>
</dbReference>
<dbReference type="InterPro" id="IPR005139">
    <property type="entry name" value="PCRF"/>
</dbReference>
<evidence type="ECO:0000256" key="6">
    <source>
        <dbReference type="SAM" id="Coils"/>
    </source>
</evidence>
<comment type="similarity">
    <text evidence="2">Belongs to the prokaryotic/mitochondrial release factor family.</text>
</comment>
<evidence type="ECO:0000256" key="2">
    <source>
        <dbReference type="ARBA" id="ARBA00010835"/>
    </source>
</evidence>
<dbReference type="InterPro" id="IPR004373">
    <property type="entry name" value="RF-1"/>
</dbReference>
<evidence type="ECO:0000313" key="9">
    <source>
        <dbReference type="Proteomes" id="UP000725649"/>
    </source>
</evidence>
<sequence length="358" mass="40608">MVKGKLMDTSKYVVEFKQLEEELSSGNLSGQELAVKAKRHAFLKPIIEKEQEIASVEKAIADDRAMIEAGEDKELVKMAAEELAELEEKLPELQKELRILVIPPDPNDSKNIYLEIRPGAGGDESALFAAELLRVYQHFAQTKGWTTEILEFTPTGLKGCKYVSMFIKGDGAYSWLRTEAGTHRVQRVPDTETAGRVHTSTVTVAIMPEAEEIDIEIRPEDLEMETCRSGGAGGQNVNKVETAVRIIHKPTGIVVSCREERHQGKNREKAMAMLRAKLYQIEEEKRNKEIYDERKSQVGTGDRSEKIRTYNFPQSRVTDHRTDISYHNILEIMEGNVEPILEDLRAFRVEQKLKNLQI</sequence>
<accession>A0A928DR41</accession>
<comment type="function">
    <text evidence="1">Peptide chain release factor 1 directs the termination of translation in response to the peptide chain termination codons UAG and UAA.</text>
</comment>
<dbReference type="InterPro" id="IPR050057">
    <property type="entry name" value="Prokaryotic/Mito_RF"/>
</dbReference>
<dbReference type="PANTHER" id="PTHR43804">
    <property type="entry name" value="LD18447P"/>
    <property type="match status" value="1"/>
</dbReference>
<feature type="domain" description="Prokaryotic-type class I peptide chain release factors" evidence="7">
    <location>
        <begin position="228"/>
        <end position="244"/>
    </location>
</feature>
<dbReference type="Gene3D" id="3.30.160.20">
    <property type="match status" value="1"/>
</dbReference>
<organism evidence="8 9">
    <name type="scientific">Candidatus Avelusimicrobium gallicola</name>
    <dbReference type="NCBI Taxonomy" id="2562704"/>
    <lineage>
        <taxon>Bacteria</taxon>
        <taxon>Pseudomonadati</taxon>
        <taxon>Elusimicrobiota</taxon>
        <taxon>Elusimicrobia</taxon>
        <taxon>Elusimicrobiales</taxon>
        <taxon>Elusimicrobiaceae</taxon>
        <taxon>Candidatus Avelusimicrobium</taxon>
    </lineage>
</organism>
<dbReference type="Pfam" id="PF03462">
    <property type="entry name" value="PCRF"/>
    <property type="match status" value="1"/>
</dbReference>
<evidence type="ECO:0000256" key="3">
    <source>
        <dbReference type="ARBA" id="ARBA00022481"/>
    </source>
</evidence>
<dbReference type="PROSITE" id="PS00745">
    <property type="entry name" value="RF_PROK_I"/>
    <property type="match status" value="1"/>
</dbReference>
<dbReference type="Pfam" id="PF00472">
    <property type="entry name" value="RF-1"/>
    <property type="match status" value="1"/>
</dbReference>
<keyword evidence="3" id="KW-0488">Methylation</keyword>
<dbReference type="NCBIfam" id="TIGR00019">
    <property type="entry name" value="prfA"/>
    <property type="match status" value="1"/>
</dbReference>
<dbReference type="Proteomes" id="UP000725649">
    <property type="component" value="Unassembled WGS sequence"/>
</dbReference>
<dbReference type="GO" id="GO:0016149">
    <property type="term" value="F:translation release factor activity, codon specific"/>
    <property type="evidence" value="ECO:0007669"/>
    <property type="project" value="InterPro"/>
</dbReference>
<dbReference type="NCBIfam" id="NF001859">
    <property type="entry name" value="PRK00591.1"/>
    <property type="match status" value="1"/>
</dbReference>
<name>A0A928DR41_9BACT</name>
<dbReference type="EMBL" id="SUVG01000001">
    <property type="protein sequence ID" value="MBE6420664.1"/>
    <property type="molecule type" value="Genomic_DNA"/>
</dbReference>
<keyword evidence="6" id="KW-0175">Coiled coil</keyword>
<comment type="caution">
    <text evidence="8">The sequence shown here is derived from an EMBL/GenBank/DDBJ whole genome shotgun (WGS) entry which is preliminary data.</text>
</comment>
<dbReference type="FunFam" id="3.30.160.20:FF:000004">
    <property type="entry name" value="Peptide chain release factor 1"/>
    <property type="match status" value="1"/>
</dbReference>
<dbReference type="FunFam" id="3.30.70.1660:FF:000002">
    <property type="entry name" value="Peptide chain release factor 1"/>
    <property type="match status" value="1"/>
</dbReference>
<dbReference type="AlphaFoldDB" id="A0A928DR41"/>
<evidence type="ECO:0000313" key="8">
    <source>
        <dbReference type="EMBL" id="MBE6420664.1"/>
    </source>
</evidence>
<dbReference type="SMART" id="SM00937">
    <property type="entry name" value="PCRF"/>
    <property type="match status" value="1"/>
</dbReference>
<dbReference type="Gene3D" id="6.10.140.1950">
    <property type="match status" value="1"/>
</dbReference>
<evidence type="ECO:0000256" key="4">
    <source>
        <dbReference type="ARBA" id="ARBA00022917"/>
    </source>
</evidence>